<feature type="domain" description="HTH gntR-type" evidence="4">
    <location>
        <begin position="15"/>
        <end position="82"/>
    </location>
</feature>
<accession>A0AA97AG93</accession>
<dbReference type="CDD" id="cd07377">
    <property type="entry name" value="WHTH_GntR"/>
    <property type="match status" value="1"/>
</dbReference>
<protein>
    <submittedName>
        <fullName evidence="5">GntR family transcriptional regulator</fullName>
    </submittedName>
</protein>
<dbReference type="InterPro" id="IPR011711">
    <property type="entry name" value="GntR_C"/>
</dbReference>
<dbReference type="InterPro" id="IPR008920">
    <property type="entry name" value="TF_FadR/GntR_C"/>
</dbReference>
<organism evidence="5">
    <name type="scientific">Leptolyngbya sp. NK1-12</name>
    <dbReference type="NCBI Taxonomy" id="2547451"/>
    <lineage>
        <taxon>Bacteria</taxon>
        <taxon>Bacillati</taxon>
        <taxon>Cyanobacteriota</taxon>
        <taxon>Cyanophyceae</taxon>
        <taxon>Leptolyngbyales</taxon>
        <taxon>Leptolyngbyaceae</taxon>
        <taxon>Leptolyngbya group</taxon>
        <taxon>Leptolyngbya</taxon>
    </lineage>
</organism>
<dbReference type="InterPro" id="IPR036388">
    <property type="entry name" value="WH-like_DNA-bd_sf"/>
</dbReference>
<dbReference type="SMART" id="SM00345">
    <property type="entry name" value="HTH_GNTR"/>
    <property type="match status" value="1"/>
</dbReference>
<dbReference type="PROSITE" id="PS50949">
    <property type="entry name" value="HTH_GNTR"/>
    <property type="match status" value="1"/>
</dbReference>
<proteinExistence type="predicted"/>
<name>A0AA97AG93_9CYAN</name>
<gene>
    <name evidence="5" type="ORF">HJG54_00850</name>
</gene>
<dbReference type="Gene3D" id="1.20.120.530">
    <property type="entry name" value="GntR ligand-binding domain-like"/>
    <property type="match status" value="1"/>
</dbReference>
<dbReference type="InterPro" id="IPR036390">
    <property type="entry name" value="WH_DNA-bd_sf"/>
</dbReference>
<evidence type="ECO:0000259" key="4">
    <source>
        <dbReference type="PROSITE" id="PS50949"/>
    </source>
</evidence>
<dbReference type="PANTHER" id="PTHR43537:SF41">
    <property type="entry name" value="TRANSCRIPTIONAL REGULATORY PROTEIN"/>
    <property type="match status" value="1"/>
</dbReference>
<dbReference type="SUPFAM" id="SSF46785">
    <property type="entry name" value="Winged helix' DNA-binding domain"/>
    <property type="match status" value="1"/>
</dbReference>
<keyword evidence="2" id="KW-0238">DNA-binding</keyword>
<dbReference type="PANTHER" id="PTHR43537">
    <property type="entry name" value="TRANSCRIPTIONAL REGULATOR, GNTR FAMILY"/>
    <property type="match status" value="1"/>
</dbReference>
<dbReference type="GO" id="GO:0003700">
    <property type="term" value="F:DNA-binding transcription factor activity"/>
    <property type="evidence" value="ECO:0007669"/>
    <property type="project" value="InterPro"/>
</dbReference>
<evidence type="ECO:0000256" key="1">
    <source>
        <dbReference type="ARBA" id="ARBA00023015"/>
    </source>
</evidence>
<dbReference type="PRINTS" id="PR00035">
    <property type="entry name" value="HTHGNTR"/>
</dbReference>
<dbReference type="Pfam" id="PF07729">
    <property type="entry name" value="FCD"/>
    <property type="match status" value="1"/>
</dbReference>
<dbReference type="RefSeq" id="WP_316432807.1">
    <property type="nucleotide sequence ID" value="NZ_CP053586.1"/>
</dbReference>
<dbReference type="SUPFAM" id="SSF48008">
    <property type="entry name" value="GntR ligand-binding domain-like"/>
    <property type="match status" value="1"/>
</dbReference>
<dbReference type="Gene3D" id="1.10.10.10">
    <property type="entry name" value="Winged helix-like DNA-binding domain superfamily/Winged helix DNA-binding domain"/>
    <property type="match status" value="1"/>
</dbReference>
<reference evidence="5" key="1">
    <citation type="submission" date="2020-05" db="EMBL/GenBank/DDBJ databases">
        <authorList>
            <person name="Zhu T."/>
            <person name="Keshari N."/>
            <person name="Lu X."/>
        </authorList>
    </citation>
    <scope>NUCLEOTIDE SEQUENCE</scope>
    <source>
        <strain evidence="5">NK1-12</strain>
    </source>
</reference>
<dbReference type="GO" id="GO:0003677">
    <property type="term" value="F:DNA binding"/>
    <property type="evidence" value="ECO:0007669"/>
    <property type="project" value="UniProtKB-KW"/>
</dbReference>
<keyword evidence="3" id="KW-0804">Transcription</keyword>
<evidence type="ECO:0000256" key="2">
    <source>
        <dbReference type="ARBA" id="ARBA00023125"/>
    </source>
</evidence>
<sequence length="260" mass="29335">MNLNDLAANVLQHQRSTPDLIAEALRQAIQHGLFQEGQSLRQDEIATQFGVSRIPVREALRQLEAEGLVTFHPNRGAMVSSLSPSEAQEICEIRMALETMALQLAIPHLSDADLDRAAQLLQETEQTTEPMRWAELNWQFHSALYQPANRPRLLSMIKTLHINVDRYIRLQMQELQYRDRSQAEHHQLLAACRQRDIPTAIQILQQHIGQAAEQLVEYLQGGSAKGRAEPLLKPPITNGLQTGLTSMPFSRSEQVASKTE</sequence>
<evidence type="ECO:0000256" key="3">
    <source>
        <dbReference type="ARBA" id="ARBA00023163"/>
    </source>
</evidence>
<dbReference type="EMBL" id="CP053586">
    <property type="protein sequence ID" value="WNZ21556.1"/>
    <property type="molecule type" value="Genomic_DNA"/>
</dbReference>
<evidence type="ECO:0000313" key="5">
    <source>
        <dbReference type="EMBL" id="WNZ21556.1"/>
    </source>
</evidence>
<dbReference type="AlphaFoldDB" id="A0AA97AG93"/>
<dbReference type="InterPro" id="IPR000524">
    <property type="entry name" value="Tscrpt_reg_HTH_GntR"/>
</dbReference>
<dbReference type="Pfam" id="PF00392">
    <property type="entry name" value="GntR"/>
    <property type="match status" value="1"/>
</dbReference>
<dbReference type="SMART" id="SM00895">
    <property type="entry name" value="FCD"/>
    <property type="match status" value="1"/>
</dbReference>
<keyword evidence="1" id="KW-0805">Transcription regulation</keyword>